<comment type="caution">
    <text evidence="2">The sequence shown here is derived from an EMBL/GenBank/DDBJ whole genome shotgun (WGS) entry which is preliminary data.</text>
</comment>
<proteinExistence type="predicted"/>
<feature type="region of interest" description="Disordered" evidence="1">
    <location>
        <begin position="130"/>
        <end position="151"/>
    </location>
</feature>
<dbReference type="EMBL" id="BKCJ010490711">
    <property type="protein sequence ID" value="GFA80196.1"/>
    <property type="molecule type" value="Genomic_DNA"/>
</dbReference>
<sequence length="151" mass="16947">VIPLDALQASTLLRIKALTEEHANLVYNHKSCKDVKARYKESLRQSEAYAHQLRLDKESLAIGKGFIDRISIGRKNPNVQVILKATPNVNPASADIFMETYEKIFDKRYPYIDKVARMYLLYPSGLQNVIPDETGPTPGEGPRDTPTASFA</sequence>
<evidence type="ECO:0000313" key="2">
    <source>
        <dbReference type="EMBL" id="GFA80196.1"/>
    </source>
</evidence>
<reference evidence="2" key="1">
    <citation type="journal article" date="2019" name="Sci. Rep.">
        <title>Draft genome of Tanacetum cinerariifolium, the natural source of mosquito coil.</title>
        <authorList>
            <person name="Yamashiro T."/>
            <person name="Shiraishi A."/>
            <person name="Satake H."/>
            <person name="Nakayama K."/>
        </authorList>
    </citation>
    <scope>NUCLEOTIDE SEQUENCE</scope>
</reference>
<name>A0A699KA02_TANCI</name>
<organism evidence="2">
    <name type="scientific">Tanacetum cinerariifolium</name>
    <name type="common">Dalmatian daisy</name>
    <name type="synonym">Chrysanthemum cinerariifolium</name>
    <dbReference type="NCBI Taxonomy" id="118510"/>
    <lineage>
        <taxon>Eukaryota</taxon>
        <taxon>Viridiplantae</taxon>
        <taxon>Streptophyta</taxon>
        <taxon>Embryophyta</taxon>
        <taxon>Tracheophyta</taxon>
        <taxon>Spermatophyta</taxon>
        <taxon>Magnoliopsida</taxon>
        <taxon>eudicotyledons</taxon>
        <taxon>Gunneridae</taxon>
        <taxon>Pentapetalae</taxon>
        <taxon>asterids</taxon>
        <taxon>campanulids</taxon>
        <taxon>Asterales</taxon>
        <taxon>Asteraceae</taxon>
        <taxon>Asteroideae</taxon>
        <taxon>Anthemideae</taxon>
        <taxon>Anthemidinae</taxon>
        <taxon>Tanacetum</taxon>
    </lineage>
</organism>
<dbReference type="AlphaFoldDB" id="A0A699KA02"/>
<gene>
    <name evidence="2" type="ORF">Tci_652168</name>
</gene>
<feature type="non-terminal residue" evidence="2">
    <location>
        <position position="1"/>
    </location>
</feature>
<evidence type="ECO:0000256" key="1">
    <source>
        <dbReference type="SAM" id="MobiDB-lite"/>
    </source>
</evidence>
<accession>A0A699KA02</accession>
<protein>
    <submittedName>
        <fullName evidence="2">Uncharacterized protein</fullName>
    </submittedName>
</protein>